<dbReference type="OrthoDB" id="6024937at2"/>
<proteinExistence type="predicted"/>
<accession>A0A1M4V3N2</accession>
<evidence type="ECO:0000259" key="1">
    <source>
        <dbReference type="Pfam" id="PF05239"/>
    </source>
</evidence>
<feature type="domain" description="PRC-barrel" evidence="1">
    <location>
        <begin position="10"/>
        <end position="87"/>
    </location>
</feature>
<dbReference type="InterPro" id="IPR014238">
    <property type="entry name" value="Spore_YlmC/YmxH"/>
</dbReference>
<dbReference type="Gene3D" id="2.30.30.240">
    <property type="entry name" value="PRC-barrel domain"/>
    <property type="match status" value="1"/>
</dbReference>
<dbReference type="Proteomes" id="UP000184035">
    <property type="component" value="Unassembled WGS sequence"/>
</dbReference>
<dbReference type="NCBIfam" id="TIGR02888">
    <property type="entry name" value="spore_YlmC_YmxH"/>
    <property type="match status" value="1"/>
</dbReference>
<dbReference type="InterPro" id="IPR011033">
    <property type="entry name" value="PRC_barrel-like_sf"/>
</dbReference>
<dbReference type="SUPFAM" id="SSF50346">
    <property type="entry name" value="PRC-barrel domain"/>
    <property type="match status" value="1"/>
</dbReference>
<organism evidence="2 3">
    <name type="scientific">Clostridium fallax</name>
    <dbReference type="NCBI Taxonomy" id="1533"/>
    <lineage>
        <taxon>Bacteria</taxon>
        <taxon>Bacillati</taxon>
        <taxon>Bacillota</taxon>
        <taxon>Clostridia</taxon>
        <taxon>Eubacteriales</taxon>
        <taxon>Clostridiaceae</taxon>
        <taxon>Clostridium</taxon>
    </lineage>
</organism>
<name>A0A1M4V3N2_9CLOT</name>
<keyword evidence="3" id="KW-1185">Reference proteome</keyword>
<dbReference type="Pfam" id="PF05239">
    <property type="entry name" value="PRC"/>
    <property type="match status" value="1"/>
</dbReference>
<gene>
    <name evidence="2" type="ORF">SAMN05443638_106129</name>
</gene>
<protein>
    <submittedName>
        <fullName evidence="2">Sporulation protein, YlmC/YmxH family</fullName>
    </submittedName>
</protein>
<reference evidence="2 3" key="1">
    <citation type="submission" date="2016-11" db="EMBL/GenBank/DDBJ databases">
        <authorList>
            <person name="Jaros S."/>
            <person name="Januszkiewicz K."/>
            <person name="Wedrychowicz H."/>
        </authorList>
    </citation>
    <scope>NUCLEOTIDE SEQUENCE [LARGE SCALE GENOMIC DNA]</scope>
    <source>
        <strain evidence="2 3">DSM 2631</strain>
    </source>
</reference>
<dbReference type="AlphaFoldDB" id="A0A1M4V3N2"/>
<dbReference type="STRING" id="1533.SAMN05443638_106129"/>
<dbReference type="PANTHER" id="PTHR40061">
    <property type="entry name" value="SPORULATION PROTEIN YLMC-RELATED"/>
    <property type="match status" value="1"/>
</dbReference>
<dbReference type="InterPro" id="IPR027275">
    <property type="entry name" value="PRC-brl_dom"/>
</dbReference>
<dbReference type="EMBL" id="FQVM01000006">
    <property type="protein sequence ID" value="SHE63594.1"/>
    <property type="molecule type" value="Genomic_DNA"/>
</dbReference>
<dbReference type="PANTHER" id="PTHR40061:SF1">
    <property type="entry name" value="SPORULATION PROTEIN YLMC-RELATED"/>
    <property type="match status" value="1"/>
</dbReference>
<evidence type="ECO:0000313" key="2">
    <source>
        <dbReference type="EMBL" id="SHE63594.1"/>
    </source>
</evidence>
<evidence type="ECO:0000313" key="3">
    <source>
        <dbReference type="Proteomes" id="UP000184035"/>
    </source>
</evidence>
<sequence length="93" mass="10597">MELDGNCRLLSDLERCEVFNINDGDKYNSLGSNDILIDDNGNLRYLIINVNSAKFSLFSSNEFLEIPWDNVKKIGTKAIVLDIDDDQVKRTKL</sequence>
<dbReference type="RefSeq" id="WP_072894145.1">
    <property type="nucleotide sequence ID" value="NZ_FQVM01000006.1"/>
</dbReference>